<feature type="transmembrane region" description="Helical" evidence="1">
    <location>
        <begin position="140"/>
        <end position="157"/>
    </location>
</feature>
<keyword evidence="1" id="KW-1133">Transmembrane helix</keyword>
<dbReference type="EMBL" id="JFZT01000039">
    <property type="protein sequence ID" value="EZQ07110.1"/>
    <property type="molecule type" value="Genomic_DNA"/>
</dbReference>
<keyword evidence="1" id="KW-0472">Membrane</keyword>
<keyword evidence="3" id="KW-1185">Reference proteome</keyword>
<proteinExistence type="predicted"/>
<evidence type="ECO:0000313" key="2">
    <source>
        <dbReference type="EMBL" id="EZQ07110.1"/>
    </source>
</evidence>
<dbReference type="AlphaFoldDB" id="A0A031LQS0"/>
<dbReference type="RefSeq" id="WP_048099493.1">
    <property type="nucleotide sequence ID" value="NZ_JFZT01000039.1"/>
</dbReference>
<organism evidence="2 3">
    <name type="scientific">Candidatus Acidianus copahuensis</name>
    <dbReference type="NCBI Taxonomy" id="1160895"/>
    <lineage>
        <taxon>Archaea</taxon>
        <taxon>Thermoproteota</taxon>
        <taxon>Thermoprotei</taxon>
        <taxon>Sulfolobales</taxon>
        <taxon>Sulfolobaceae</taxon>
        <taxon>Acidianus</taxon>
    </lineage>
</organism>
<name>A0A031LQS0_9CREN</name>
<feature type="transmembrane region" description="Helical" evidence="1">
    <location>
        <begin position="86"/>
        <end position="103"/>
    </location>
</feature>
<sequence>MSKDNLAEEVTIKVEKWIERVIVALLNSLLIYLILLHFGLTNYIYLGIPLIAIVSGALPQIMAPAMVLFISIQYLYQNFNTTIEGLLYGVIFIILVFLVPLIVEVKFNTVQGFITALAIFSIPLTPFLLLSGISEKKQSIINLVSSIPFIYLALKDINPNSIDITSPLIYSIISIALLFIASIIFGLRNYFSIVGIIPSIFGASLLLNTTYVPNLTVIIISIIALVINTIFISVELLYKNKVTREKVSFETENLREEIEDYLTQLGRIKLISEFEENVKDIVSQGQNNLIAAEKEIEECKDIKCISALNDKINNEISDIEKSINDVIFSTVVEYNNIVVKLKKVGILMDELQYPKDKFKLKEAGIDYIQRLILEINKNVGFALNQINTAVENLEKITGKKFNKFYIVDYRALGDIVPLFSDKQLMNELISCHNAEIQVVSVINMPGNEQKKLEISKRINDIHQDNFAIQDLNKLYETMKDLLSLIGEYTDYLINELEKIIKKGKLPSISSSLESCKTIKENLSEDSTLCDKMLFVMNLSAKLNDASDIIKNKEAIIALLEILEDNTELLTDKLYEEKCISLENIGINSKLSTYVSEWFNVKGTKTVIKGERICLP</sequence>
<feature type="transmembrane region" description="Helical" evidence="1">
    <location>
        <begin position="21"/>
        <end position="40"/>
    </location>
</feature>
<gene>
    <name evidence="2" type="ORF">CM19_06315</name>
</gene>
<comment type="caution">
    <text evidence="2">The sequence shown here is derived from an EMBL/GenBank/DDBJ whole genome shotgun (WGS) entry which is preliminary data.</text>
</comment>
<protein>
    <submittedName>
        <fullName evidence="2">Uncharacterized protein</fullName>
    </submittedName>
</protein>
<keyword evidence="1" id="KW-0812">Transmembrane</keyword>
<dbReference type="OrthoDB" id="43116at2157"/>
<feature type="transmembrane region" description="Helical" evidence="1">
    <location>
        <begin position="46"/>
        <end position="74"/>
    </location>
</feature>
<accession>A0A031LQS0</accession>
<feature type="transmembrane region" description="Helical" evidence="1">
    <location>
        <begin position="109"/>
        <end position="133"/>
    </location>
</feature>
<feature type="transmembrane region" description="Helical" evidence="1">
    <location>
        <begin position="217"/>
        <end position="238"/>
    </location>
</feature>
<feature type="transmembrane region" description="Helical" evidence="1">
    <location>
        <begin position="194"/>
        <end position="211"/>
    </location>
</feature>
<reference evidence="2 3" key="1">
    <citation type="submission" date="2014-03" db="EMBL/GenBank/DDBJ databases">
        <title>Draft genome sequence of the novel thermoacidophilic archaea Acidianus copahuensis ALE1 strain, isolated from Copahue volcanic area in Neuquen Argentina.</title>
        <authorList>
            <person name="Urbieta M.S."/>
            <person name="Rascovan N."/>
            <person name="Castro C."/>
            <person name="Revale S."/>
            <person name="Giaveno M.A."/>
            <person name="Vazquez M.P."/>
            <person name="Donati E.R."/>
        </authorList>
    </citation>
    <scope>NUCLEOTIDE SEQUENCE [LARGE SCALE GENOMIC DNA]</scope>
    <source>
        <strain evidence="2 3">ALE1</strain>
    </source>
</reference>
<evidence type="ECO:0000256" key="1">
    <source>
        <dbReference type="SAM" id="Phobius"/>
    </source>
</evidence>
<dbReference type="Proteomes" id="UP000024332">
    <property type="component" value="Unassembled WGS sequence"/>
</dbReference>
<feature type="transmembrane region" description="Helical" evidence="1">
    <location>
        <begin position="169"/>
        <end position="187"/>
    </location>
</feature>
<evidence type="ECO:0000313" key="3">
    <source>
        <dbReference type="Proteomes" id="UP000024332"/>
    </source>
</evidence>